<feature type="coiled-coil region" evidence="1">
    <location>
        <begin position="318"/>
        <end position="352"/>
    </location>
</feature>
<evidence type="ECO:0000313" key="3">
    <source>
        <dbReference type="Proteomes" id="UP000036681"/>
    </source>
</evidence>
<accession>A0A0M3I5P2</accession>
<evidence type="ECO:0000313" key="4">
    <source>
        <dbReference type="WBParaSite" id="ALUE_0001228501-mRNA-1"/>
    </source>
</evidence>
<name>A0A0M3I5P2_ASCLU</name>
<feature type="region of interest" description="Disordered" evidence="2">
    <location>
        <begin position="481"/>
        <end position="526"/>
    </location>
</feature>
<dbReference type="AlphaFoldDB" id="A0A0M3I5P2"/>
<protein>
    <submittedName>
        <fullName evidence="4">BRCT domain-containing protein</fullName>
    </submittedName>
</protein>
<reference evidence="4" key="1">
    <citation type="submission" date="2016-05" db="UniProtKB">
        <authorList>
            <consortium name="WormBaseParasite"/>
        </authorList>
    </citation>
    <scope>IDENTIFICATION</scope>
</reference>
<feature type="compositionally biased region" description="Basic and acidic residues" evidence="2">
    <location>
        <begin position="501"/>
        <end position="514"/>
    </location>
</feature>
<keyword evidence="1" id="KW-0175">Coiled coil</keyword>
<dbReference type="WBParaSite" id="ALUE_0001228501-mRNA-1">
    <property type="protein sequence ID" value="ALUE_0001228501-mRNA-1"/>
    <property type="gene ID" value="ALUE_0001228501"/>
</dbReference>
<keyword evidence="3" id="KW-1185">Reference proteome</keyword>
<evidence type="ECO:0000256" key="1">
    <source>
        <dbReference type="SAM" id="Coils"/>
    </source>
</evidence>
<organism evidence="3 4">
    <name type="scientific">Ascaris lumbricoides</name>
    <name type="common">Giant roundworm</name>
    <dbReference type="NCBI Taxonomy" id="6252"/>
    <lineage>
        <taxon>Eukaryota</taxon>
        <taxon>Metazoa</taxon>
        <taxon>Ecdysozoa</taxon>
        <taxon>Nematoda</taxon>
        <taxon>Chromadorea</taxon>
        <taxon>Rhabditida</taxon>
        <taxon>Spirurina</taxon>
        <taxon>Ascaridomorpha</taxon>
        <taxon>Ascaridoidea</taxon>
        <taxon>Ascarididae</taxon>
        <taxon>Ascaris</taxon>
    </lineage>
</organism>
<proteinExistence type="predicted"/>
<dbReference type="Proteomes" id="UP000036681">
    <property type="component" value="Unplaced"/>
</dbReference>
<sequence length="526" mass="58428">MPASLNEASLAVLSQILNEHEISASDNASTEENRGYFPKTTCEAAERLSKKDVCDTCLISELATSWAANKSGDECKTALEEESKNEHKALSANDSVVQCEKMFSLEADVIPTDYGNPTGNVNVWREDEEQQEMENGSPGTHTKDNANLISFEEAMAKQVQAGAISANASDVSTVDATNDVPTALVRCTRYSFNKNQHDSGAKYSEIENDDAAMKLENEFVESDKQNNKYSVDDDTDSEVTSFSKFRSNAAISRQHKTTDQLSFDTQNHHDDTSFSLLNELKRSFAVERNTDNSQPVPPLLKQVKEVIECTQRTVDEDVENETQRIHLEEKAINDEESNVEEQSSDVEEISKRRPQGFIPMHEEIISAISTLRHVSDLPKPNFEDTADGASVAYRCSRISQPKHIERIFENPATASAGCLSTTDAEDRDSSASTPMTFFDPRLEFERRIKLKKNLKPKLDAPVIVKDIKATEISLKRFSGLRSSHDVSSESGKKTTSTTVSLDKDTNEPHTRSDSADSDGYYDTVSC</sequence>
<evidence type="ECO:0000256" key="2">
    <source>
        <dbReference type="SAM" id="MobiDB-lite"/>
    </source>
</evidence>
<feature type="compositionally biased region" description="Basic and acidic residues" evidence="2">
    <location>
        <begin position="482"/>
        <end position="492"/>
    </location>
</feature>